<feature type="transmembrane region" description="Helical" evidence="1">
    <location>
        <begin position="129"/>
        <end position="154"/>
    </location>
</feature>
<dbReference type="EMBL" id="JADBHS010000002">
    <property type="protein sequence ID" value="MBE2985830.1"/>
    <property type="molecule type" value="Genomic_DNA"/>
</dbReference>
<name>A0ABD4JGJ1_9BACT</name>
<dbReference type="RefSeq" id="WP_336613299.1">
    <property type="nucleotide sequence ID" value="NZ_JADBHS010000002.1"/>
</dbReference>
<keyword evidence="1" id="KW-0812">Transmembrane</keyword>
<protein>
    <submittedName>
        <fullName evidence="2">Transporter</fullName>
    </submittedName>
</protein>
<organism evidence="2 3">
    <name type="scientific">Campylobacter californiensis</name>
    <dbReference type="NCBI Taxonomy" id="1032243"/>
    <lineage>
        <taxon>Bacteria</taxon>
        <taxon>Pseudomonadati</taxon>
        <taxon>Campylobacterota</taxon>
        <taxon>Epsilonproteobacteria</taxon>
        <taxon>Campylobacterales</taxon>
        <taxon>Campylobacteraceae</taxon>
        <taxon>Campylobacter</taxon>
    </lineage>
</organism>
<feature type="transmembrane region" description="Helical" evidence="1">
    <location>
        <begin position="34"/>
        <end position="55"/>
    </location>
</feature>
<feature type="transmembrane region" description="Helical" evidence="1">
    <location>
        <begin position="93"/>
        <end position="109"/>
    </location>
</feature>
<proteinExistence type="predicted"/>
<feature type="transmembrane region" description="Helical" evidence="1">
    <location>
        <begin position="62"/>
        <end position="81"/>
    </location>
</feature>
<sequence length="203" mass="23591">MIKIFAIFCIFCLTPVLCLYVDFFVFKLESIGEISLSEITQEMILLIICVIYAMCIKNKAKFHRLSVLIFGFFTTMLIRELDAFFDEIRHGSWIYPTLLVAIASIAYAFKDPKHLNDELERYLKTRSFIVALCGLTVVLVFSRVFGTMSFWMHVLNDKNMASLVKNTVQEGLELFGYILCLMSAVLYGRYVLKFNKEQYARFK</sequence>
<accession>A0ABD4JGJ1</accession>
<reference evidence="2 3" key="1">
    <citation type="submission" date="2020-10" db="EMBL/GenBank/DDBJ databases">
        <title>Campylobacter californiensis sp. nov. isolated from cattle and feral swine in California.</title>
        <authorList>
            <person name="Miller W.G."/>
        </authorList>
    </citation>
    <scope>NUCLEOTIDE SEQUENCE [LARGE SCALE GENOMIC DNA]</scope>
    <source>
        <strain evidence="2 3">RM12919</strain>
    </source>
</reference>
<feature type="transmembrane region" description="Helical" evidence="1">
    <location>
        <begin position="174"/>
        <end position="192"/>
    </location>
</feature>
<evidence type="ECO:0000256" key="1">
    <source>
        <dbReference type="SAM" id="Phobius"/>
    </source>
</evidence>
<dbReference type="Proteomes" id="UP001318760">
    <property type="component" value="Unassembled WGS sequence"/>
</dbReference>
<keyword evidence="1" id="KW-0472">Membrane</keyword>
<evidence type="ECO:0000313" key="3">
    <source>
        <dbReference type="Proteomes" id="UP001318760"/>
    </source>
</evidence>
<evidence type="ECO:0000313" key="2">
    <source>
        <dbReference type="EMBL" id="MBE2985830.1"/>
    </source>
</evidence>
<keyword evidence="1" id="KW-1133">Transmembrane helix</keyword>
<comment type="caution">
    <text evidence="2">The sequence shown here is derived from an EMBL/GenBank/DDBJ whole genome shotgun (WGS) entry which is preliminary data.</text>
</comment>
<dbReference type="AlphaFoldDB" id="A0ABD4JGJ1"/>
<gene>
    <name evidence="2" type="ORF">CCAL12919_01590</name>
</gene>